<feature type="transmembrane region" description="Helical" evidence="6">
    <location>
        <begin position="59"/>
        <end position="78"/>
    </location>
</feature>
<evidence type="ECO:0000313" key="9">
    <source>
        <dbReference type="Proteomes" id="UP000281547"/>
    </source>
</evidence>
<feature type="transmembrane region" description="Helical" evidence="6">
    <location>
        <begin position="28"/>
        <end position="52"/>
    </location>
</feature>
<keyword evidence="5 6" id="KW-0472">Membrane</keyword>
<sequence length="167" mass="18461">MNENRIHAALPDPATAPELFEGLLTRRVMAYVIDFFIILAIAMGLGVVGLILGVLTFGLGWLLLPVVLPLAILGYYVVTLGSPRRSTVGMSMMDLVLTPTSGAPLDGWQALAHPIIFWITIWISWPLSLLIALLTPRRQMIHDLLTGTLMLRLSPMERHWRTLGEPA</sequence>
<evidence type="ECO:0000256" key="2">
    <source>
        <dbReference type="ARBA" id="ARBA00022475"/>
    </source>
</evidence>
<keyword evidence="9" id="KW-1185">Reference proteome</keyword>
<dbReference type="AlphaFoldDB" id="A0A433XEL9"/>
<gene>
    <name evidence="8" type="ORF">EMQ25_05095</name>
</gene>
<dbReference type="InterPro" id="IPR010432">
    <property type="entry name" value="RDD"/>
</dbReference>
<accession>A0A433XEL9</accession>
<evidence type="ECO:0000259" key="7">
    <source>
        <dbReference type="Pfam" id="PF06271"/>
    </source>
</evidence>
<comment type="caution">
    <text evidence="8">The sequence shown here is derived from an EMBL/GenBank/DDBJ whole genome shotgun (WGS) entry which is preliminary data.</text>
</comment>
<name>A0A433XEL9_9HYPH</name>
<evidence type="ECO:0000256" key="3">
    <source>
        <dbReference type="ARBA" id="ARBA00022692"/>
    </source>
</evidence>
<dbReference type="GO" id="GO:0005886">
    <property type="term" value="C:plasma membrane"/>
    <property type="evidence" value="ECO:0007669"/>
    <property type="project" value="UniProtKB-SubCell"/>
</dbReference>
<proteinExistence type="predicted"/>
<dbReference type="OrthoDB" id="7270324at2"/>
<dbReference type="Proteomes" id="UP000281547">
    <property type="component" value="Unassembled WGS sequence"/>
</dbReference>
<keyword evidence="3 6" id="KW-0812">Transmembrane</keyword>
<feature type="transmembrane region" description="Helical" evidence="6">
    <location>
        <begin position="115"/>
        <end position="134"/>
    </location>
</feature>
<protein>
    <submittedName>
        <fullName evidence="8">RDD family protein</fullName>
    </submittedName>
</protein>
<feature type="domain" description="RDD" evidence="7">
    <location>
        <begin position="24"/>
        <end position="146"/>
    </location>
</feature>
<evidence type="ECO:0000313" key="8">
    <source>
        <dbReference type="EMBL" id="RUT32533.1"/>
    </source>
</evidence>
<keyword evidence="4 6" id="KW-1133">Transmembrane helix</keyword>
<comment type="subcellular location">
    <subcellularLocation>
        <location evidence="1">Cell membrane</location>
        <topology evidence="1">Multi-pass membrane protein</topology>
    </subcellularLocation>
</comment>
<evidence type="ECO:0000256" key="5">
    <source>
        <dbReference type="ARBA" id="ARBA00023136"/>
    </source>
</evidence>
<dbReference type="EMBL" id="RZNJ01000002">
    <property type="protein sequence ID" value="RUT32533.1"/>
    <property type="molecule type" value="Genomic_DNA"/>
</dbReference>
<organism evidence="8 9">
    <name type="scientific">Arsenicitalea aurantiaca</name>
    <dbReference type="NCBI Taxonomy" id="1783274"/>
    <lineage>
        <taxon>Bacteria</taxon>
        <taxon>Pseudomonadati</taxon>
        <taxon>Pseudomonadota</taxon>
        <taxon>Alphaproteobacteria</taxon>
        <taxon>Hyphomicrobiales</taxon>
        <taxon>Devosiaceae</taxon>
        <taxon>Arsenicitalea</taxon>
    </lineage>
</organism>
<dbReference type="InterPro" id="IPR051791">
    <property type="entry name" value="Pra-immunoreactive"/>
</dbReference>
<dbReference type="RefSeq" id="WP_127187490.1">
    <property type="nucleotide sequence ID" value="NZ_RZNJ01000002.1"/>
</dbReference>
<evidence type="ECO:0000256" key="1">
    <source>
        <dbReference type="ARBA" id="ARBA00004651"/>
    </source>
</evidence>
<dbReference type="PANTHER" id="PTHR36115">
    <property type="entry name" value="PROLINE-RICH ANTIGEN HOMOLOG-RELATED"/>
    <property type="match status" value="1"/>
</dbReference>
<reference evidence="8 9" key="1">
    <citation type="journal article" date="2016" name="Int. J. Syst. Evol. Microbiol.">
        <title>Arsenicitalea aurantiaca gen. nov., sp. nov., a new member of the family Hyphomicrobiaceae, isolated from high-arsenic sediment.</title>
        <authorList>
            <person name="Mu Y."/>
            <person name="Zhou L."/>
            <person name="Zeng X.C."/>
            <person name="Liu L."/>
            <person name="Pan Y."/>
            <person name="Chen X."/>
            <person name="Wang J."/>
            <person name="Li S."/>
            <person name="Li W.J."/>
            <person name="Wang Y."/>
        </authorList>
    </citation>
    <scope>NUCLEOTIDE SEQUENCE [LARGE SCALE GENOMIC DNA]</scope>
    <source>
        <strain evidence="8 9">42-50</strain>
    </source>
</reference>
<evidence type="ECO:0000256" key="6">
    <source>
        <dbReference type="SAM" id="Phobius"/>
    </source>
</evidence>
<dbReference type="PANTHER" id="PTHR36115:SF6">
    <property type="entry name" value="PROLINE-RICH ANTIGEN HOMOLOG"/>
    <property type="match status" value="1"/>
</dbReference>
<keyword evidence="2" id="KW-1003">Cell membrane</keyword>
<dbReference type="Pfam" id="PF06271">
    <property type="entry name" value="RDD"/>
    <property type="match status" value="1"/>
</dbReference>
<evidence type="ECO:0000256" key="4">
    <source>
        <dbReference type="ARBA" id="ARBA00022989"/>
    </source>
</evidence>